<comment type="subcellular location">
    <subcellularLocation>
        <location evidence="1">Cell membrane</location>
        <topology evidence="1">Multi-pass membrane protein</topology>
    </subcellularLocation>
</comment>
<organism evidence="11 12">
    <name type="scientific">Nocardiopsis changdeensis</name>
    <dbReference type="NCBI Taxonomy" id="2831969"/>
    <lineage>
        <taxon>Bacteria</taxon>
        <taxon>Bacillati</taxon>
        <taxon>Actinomycetota</taxon>
        <taxon>Actinomycetes</taxon>
        <taxon>Streptosporangiales</taxon>
        <taxon>Nocardiopsidaceae</taxon>
        <taxon>Nocardiopsis</taxon>
    </lineage>
</organism>
<keyword evidence="12" id="KW-1185">Reference proteome</keyword>
<evidence type="ECO:0000256" key="5">
    <source>
        <dbReference type="ARBA" id="ARBA00022989"/>
    </source>
</evidence>
<accession>A0ABX8BWU6</accession>
<dbReference type="CDD" id="cd03228">
    <property type="entry name" value="ABCC_MRP_Like"/>
    <property type="match status" value="1"/>
</dbReference>
<feature type="compositionally biased region" description="Low complexity" evidence="7">
    <location>
        <begin position="11"/>
        <end position="25"/>
    </location>
</feature>
<name>A0ABX8BWU6_9ACTN</name>
<dbReference type="PROSITE" id="PS50893">
    <property type="entry name" value="ABC_TRANSPORTER_2"/>
    <property type="match status" value="1"/>
</dbReference>
<feature type="transmembrane region" description="Helical" evidence="8">
    <location>
        <begin position="193"/>
        <end position="214"/>
    </location>
</feature>
<evidence type="ECO:0000256" key="7">
    <source>
        <dbReference type="SAM" id="MobiDB-lite"/>
    </source>
</evidence>
<dbReference type="Gene3D" id="3.40.50.300">
    <property type="entry name" value="P-loop containing nucleotide triphosphate hydrolases"/>
    <property type="match status" value="1"/>
</dbReference>
<evidence type="ECO:0000256" key="8">
    <source>
        <dbReference type="SAM" id="Phobius"/>
    </source>
</evidence>
<evidence type="ECO:0000313" key="11">
    <source>
        <dbReference type="EMBL" id="QUX25273.1"/>
    </source>
</evidence>
<feature type="region of interest" description="Disordered" evidence="7">
    <location>
        <begin position="1"/>
        <end position="32"/>
    </location>
</feature>
<dbReference type="EMBL" id="CP074133">
    <property type="protein sequence ID" value="QUX25273.1"/>
    <property type="molecule type" value="Genomic_DNA"/>
</dbReference>
<dbReference type="InterPro" id="IPR039421">
    <property type="entry name" value="Type_1_exporter"/>
</dbReference>
<protein>
    <submittedName>
        <fullName evidence="11">ABC transporter ATP-binding protein</fullName>
    </submittedName>
</protein>
<proteinExistence type="predicted"/>
<dbReference type="SUPFAM" id="SSF90123">
    <property type="entry name" value="ABC transporter transmembrane region"/>
    <property type="match status" value="1"/>
</dbReference>
<dbReference type="Proteomes" id="UP000676079">
    <property type="component" value="Chromosome"/>
</dbReference>
<reference evidence="11 12" key="1">
    <citation type="submission" date="2021-05" db="EMBL/GenBank/DDBJ databases">
        <title>Direct Submission.</title>
        <authorList>
            <person name="Li K."/>
            <person name="Gao J."/>
        </authorList>
    </citation>
    <scope>NUCLEOTIDE SEQUENCE [LARGE SCALE GENOMIC DNA]</scope>
    <source>
        <strain evidence="11 12">Mg02</strain>
    </source>
</reference>
<dbReference type="SMART" id="SM00382">
    <property type="entry name" value="AAA"/>
    <property type="match status" value="1"/>
</dbReference>
<dbReference type="InterPro" id="IPR027417">
    <property type="entry name" value="P-loop_NTPase"/>
</dbReference>
<keyword evidence="5 8" id="KW-1133">Transmembrane helix</keyword>
<evidence type="ECO:0000313" key="12">
    <source>
        <dbReference type="Proteomes" id="UP000676079"/>
    </source>
</evidence>
<dbReference type="InterPro" id="IPR011527">
    <property type="entry name" value="ABC1_TM_dom"/>
</dbReference>
<dbReference type="InterPro" id="IPR036640">
    <property type="entry name" value="ABC1_TM_sf"/>
</dbReference>
<feature type="transmembrane region" description="Helical" evidence="8">
    <location>
        <begin position="220"/>
        <end position="240"/>
    </location>
</feature>
<dbReference type="RefSeq" id="WP_220560796.1">
    <property type="nucleotide sequence ID" value="NZ_CP074133.1"/>
</dbReference>
<feature type="domain" description="ABC transporter" evidence="9">
    <location>
        <begin position="400"/>
        <end position="638"/>
    </location>
</feature>
<dbReference type="SUPFAM" id="SSF52540">
    <property type="entry name" value="P-loop containing nucleoside triphosphate hydrolases"/>
    <property type="match status" value="1"/>
</dbReference>
<keyword evidence="4 11" id="KW-0067">ATP-binding</keyword>
<feature type="transmembrane region" description="Helical" evidence="8">
    <location>
        <begin position="117"/>
        <end position="138"/>
    </location>
</feature>
<keyword evidence="2 8" id="KW-0812">Transmembrane</keyword>
<keyword evidence="6 8" id="KW-0472">Membrane</keyword>
<evidence type="ECO:0000256" key="2">
    <source>
        <dbReference type="ARBA" id="ARBA00022692"/>
    </source>
</evidence>
<evidence type="ECO:0000259" key="10">
    <source>
        <dbReference type="PROSITE" id="PS50929"/>
    </source>
</evidence>
<keyword evidence="3" id="KW-0547">Nucleotide-binding</keyword>
<evidence type="ECO:0000256" key="6">
    <source>
        <dbReference type="ARBA" id="ARBA00023136"/>
    </source>
</evidence>
<dbReference type="PROSITE" id="PS50929">
    <property type="entry name" value="ABC_TM1F"/>
    <property type="match status" value="1"/>
</dbReference>
<evidence type="ECO:0000256" key="3">
    <source>
        <dbReference type="ARBA" id="ARBA00022741"/>
    </source>
</evidence>
<evidence type="ECO:0000256" key="1">
    <source>
        <dbReference type="ARBA" id="ARBA00004651"/>
    </source>
</evidence>
<dbReference type="Gene3D" id="1.20.1560.10">
    <property type="entry name" value="ABC transporter type 1, transmembrane domain"/>
    <property type="match status" value="1"/>
</dbReference>
<dbReference type="PANTHER" id="PTHR43394:SF1">
    <property type="entry name" value="ATP-BINDING CASSETTE SUB-FAMILY B MEMBER 10, MITOCHONDRIAL"/>
    <property type="match status" value="1"/>
</dbReference>
<sequence length="649" mass="70002">MRRSRSRSTDPEPAAETGAPGAATPSDTGSEEDLAAPKWNFFADELQRTSLWTKLTRMPSLTAAAVGWAWRANRRDLLLALGASTVAAVLAAVSLVSVTWVLDALLAEGPITARVRAALPAVAVVAGVAALSLAVRLVSELALSRLSTQTERIVETELFDLTTQARLIAFDDEEWADAMYRARDRGMYEVPRMVTATLDGLTGLVSLLSLGGVLAVLHPLLLPLLLVSVVPTGWAATRAARMEYEAQRRLSTGRRRRWILGDRMASRDSAAELRSYTMRDSLMADYGSLADRERETMLAVAWSQTRTRAVGGIISGAATALTYTALGVLLVTGAMPLAAVGTAVLALQRTQGQMQQLLYTLNRVYECGLYFADFTEYCTLARAALPPAPTAPPPARLERLEVRDAVFTYPTGEEPALRGVSVHVDKGETVALVGENGSGKSTLARLLGGLYSPQEGGVTWNSADFTAIGPAVCERISVIIQDHTRWPMTARRNVTMAQGCDPARLEEAARLSGTDEVVNDLARGWDTLLDTTFASGVNLSGGQWQRIAGARGFYRTADLLIADEPTSALDARAEARFFTTIGEHAARTGAAVVLITHRMASVRTADRIYVLDDGRIIQHGTHAELMAVPGRYRELYTLQADAYGGADRE</sequence>
<dbReference type="Pfam" id="PF00005">
    <property type="entry name" value="ABC_tran"/>
    <property type="match status" value="1"/>
</dbReference>
<evidence type="ECO:0000259" key="9">
    <source>
        <dbReference type="PROSITE" id="PS50893"/>
    </source>
</evidence>
<evidence type="ECO:0000256" key="4">
    <source>
        <dbReference type="ARBA" id="ARBA00022840"/>
    </source>
</evidence>
<feature type="domain" description="ABC transmembrane type-1" evidence="10">
    <location>
        <begin position="78"/>
        <end position="366"/>
    </location>
</feature>
<dbReference type="InterPro" id="IPR003593">
    <property type="entry name" value="AAA+_ATPase"/>
</dbReference>
<feature type="transmembrane region" description="Helical" evidence="8">
    <location>
        <begin position="77"/>
        <end position="102"/>
    </location>
</feature>
<dbReference type="GO" id="GO:0005524">
    <property type="term" value="F:ATP binding"/>
    <property type="evidence" value="ECO:0007669"/>
    <property type="project" value="UniProtKB-KW"/>
</dbReference>
<gene>
    <name evidence="11" type="ORF">KGD84_14055</name>
</gene>
<dbReference type="InterPro" id="IPR003439">
    <property type="entry name" value="ABC_transporter-like_ATP-bd"/>
</dbReference>
<dbReference type="PANTHER" id="PTHR43394">
    <property type="entry name" value="ATP-DEPENDENT PERMEASE MDL1, MITOCHONDRIAL"/>
    <property type="match status" value="1"/>
</dbReference>